<dbReference type="PATRIC" id="fig|1299334.3.peg.3214"/>
<gene>
    <name evidence="2" type="ORF">I553_1404</name>
</gene>
<organism evidence="2">
    <name type="scientific">Mycobacterium xenopi 4042</name>
    <dbReference type="NCBI Taxonomy" id="1299334"/>
    <lineage>
        <taxon>Bacteria</taxon>
        <taxon>Bacillati</taxon>
        <taxon>Actinomycetota</taxon>
        <taxon>Actinomycetes</taxon>
        <taxon>Mycobacteriales</taxon>
        <taxon>Mycobacteriaceae</taxon>
        <taxon>Mycobacterium</taxon>
    </lineage>
</organism>
<protein>
    <submittedName>
        <fullName evidence="2">Uncharacterized protein</fullName>
    </submittedName>
</protein>
<accession>X8CFC5</accession>
<comment type="caution">
    <text evidence="2">The sequence shown here is derived from an EMBL/GenBank/DDBJ whole genome shotgun (WGS) entry which is preliminary data.</text>
</comment>
<reference evidence="2" key="1">
    <citation type="submission" date="2014-01" db="EMBL/GenBank/DDBJ databases">
        <authorList>
            <person name="Brown-Elliot B."/>
            <person name="Wallace R."/>
            <person name="Lenaerts A."/>
            <person name="Ordway D."/>
            <person name="DeGroote M.A."/>
            <person name="Parker T."/>
            <person name="Sizemore C."/>
            <person name="Tallon L.J."/>
            <person name="Sadzewicz L.K."/>
            <person name="Sengamalay N."/>
            <person name="Fraser C.M."/>
            <person name="Hine E."/>
            <person name="Shefchek K.A."/>
            <person name="Das S.P."/>
            <person name="Tettelin H."/>
        </authorList>
    </citation>
    <scope>NUCLEOTIDE SEQUENCE [LARGE SCALE GENOMIC DNA]</scope>
    <source>
        <strain evidence="2">4042</strain>
    </source>
</reference>
<dbReference type="AlphaFoldDB" id="X8CFC5"/>
<evidence type="ECO:0000313" key="2">
    <source>
        <dbReference type="EMBL" id="EUA54769.1"/>
    </source>
</evidence>
<name>X8CFC5_MYCXE</name>
<dbReference type="EMBL" id="JAOB01000032">
    <property type="protein sequence ID" value="EUA54769.1"/>
    <property type="molecule type" value="Genomic_DNA"/>
</dbReference>
<proteinExistence type="predicted"/>
<sequence length="64" mass="7062">MTSRNNDAIALSFVRVVGVSQRSLTSTPPAAAWFPVSGSWSELPRPRMRRSNDQNLWMSLGEAA</sequence>
<feature type="region of interest" description="Disordered" evidence="1">
    <location>
        <begin position="45"/>
        <end position="64"/>
    </location>
</feature>
<evidence type="ECO:0000256" key="1">
    <source>
        <dbReference type="SAM" id="MobiDB-lite"/>
    </source>
</evidence>